<protein>
    <submittedName>
        <fullName evidence="2">Uncharacterized protein</fullName>
    </submittedName>
</protein>
<dbReference type="EMBL" id="HACM01003956">
    <property type="protein sequence ID" value="CRZ04398.1"/>
    <property type="molecule type" value="Transcribed_RNA"/>
</dbReference>
<feature type="compositionally biased region" description="Basic and acidic residues" evidence="1">
    <location>
        <begin position="21"/>
        <end position="33"/>
    </location>
</feature>
<feature type="compositionally biased region" description="Polar residues" evidence="1">
    <location>
        <begin position="1"/>
        <end position="20"/>
    </location>
</feature>
<accession>A0A0H5QQV5</accession>
<feature type="region of interest" description="Disordered" evidence="1">
    <location>
        <begin position="1"/>
        <end position="58"/>
    </location>
</feature>
<evidence type="ECO:0000256" key="1">
    <source>
        <dbReference type="SAM" id="MobiDB-lite"/>
    </source>
</evidence>
<evidence type="ECO:0000313" key="2">
    <source>
        <dbReference type="EMBL" id="CRZ04398.1"/>
    </source>
</evidence>
<sequence length="213" mass="23694">MELRSPQITSSPLDSNCTTKSEIDFKPALDRKPPPQSSKQTHFPGPGPKIDPPAALAQGAAEPMVSPIPLLPWLHREAYTARCRRASRLMGHQVLPHARLGFVCFAWDEAAGRRPAAFFGVLALSELLKILCVTTNGASSASSRSARVRSSFQPWRHEERPFWRFLTAYSAPQESITHPSAKGMNRVTRRNEMLIRIGDSLVPQLRWSCGVEK</sequence>
<reference evidence="2" key="1">
    <citation type="submission" date="2015-04" db="EMBL/GenBank/DDBJ databases">
        <title>The genome sequence of the plant pathogenic Rhizarian Plasmodiophora brassicae reveals insights in its biotrophic life cycle and the origin of chitin synthesis.</title>
        <authorList>
            <person name="Schwelm A."/>
            <person name="Fogelqvist J."/>
            <person name="Knaust A."/>
            <person name="Julke S."/>
            <person name="Lilja T."/>
            <person name="Dhandapani V."/>
            <person name="Bonilla-Rosso G."/>
            <person name="Karlsson M."/>
            <person name="Shevchenko A."/>
            <person name="Choi S.R."/>
            <person name="Kim H.G."/>
            <person name="Park J.Y."/>
            <person name="Lim Y.P."/>
            <person name="Ludwig-Muller J."/>
            <person name="Dixelius C."/>
        </authorList>
    </citation>
    <scope>NUCLEOTIDE SEQUENCE</scope>
    <source>
        <tissue evidence="2">Potato root galls</tissue>
    </source>
</reference>
<proteinExistence type="predicted"/>
<feature type="non-terminal residue" evidence="2">
    <location>
        <position position="213"/>
    </location>
</feature>
<organism evidence="2">
    <name type="scientific">Spongospora subterranea</name>
    <dbReference type="NCBI Taxonomy" id="70186"/>
    <lineage>
        <taxon>Eukaryota</taxon>
        <taxon>Sar</taxon>
        <taxon>Rhizaria</taxon>
        <taxon>Endomyxa</taxon>
        <taxon>Phytomyxea</taxon>
        <taxon>Plasmodiophorida</taxon>
        <taxon>Plasmodiophoridae</taxon>
        <taxon>Spongospora</taxon>
    </lineage>
</organism>
<dbReference type="AlphaFoldDB" id="A0A0H5QQV5"/>
<name>A0A0H5QQV5_9EUKA</name>